<dbReference type="EMBL" id="JMCB01000006">
    <property type="protein sequence ID" value="KFE68740.1"/>
    <property type="molecule type" value="Genomic_DNA"/>
</dbReference>
<comment type="caution">
    <text evidence="1">The sequence shown here is derived from an EMBL/GenBank/DDBJ whole genome shotgun (WGS) entry which is preliminary data.</text>
</comment>
<protein>
    <recommendedName>
        <fullName evidence="3">Short-chain dehydrogenase/reductase SDR</fullName>
    </recommendedName>
</protein>
<evidence type="ECO:0000313" key="2">
    <source>
        <dbReference type="Proteomes" id="UP000028725"/>
    </source>
</evidence>
<sequence>MARRFGKEGFAVALVARSADRLKAAAEALSSAGITAKAFPCDLANPQAVRAMLRDVRSSLGPIAVLHWNAYAGGAGDLTSSPVEELNGPLGVSVLGLVAGVQEALSDLKKEKGAVLVTGGGLSFYDPQVDAMAVSWNAMGLAVAKAAQHKTVGLLHQKLAGEGVYVGEVVVLASVKGTPFDSGNATLEASTIAEKFWELHQDRKLATVNIQ</sequence>
<dbReference type="Proteomes" id="UP000028725">
    <property type="component" value="Unassembled WGS sequence"/>
</dbReference>
<dbReference type="Gene3D" id="3.40.50.720">
    <property type="entry name" value="NAD(P)-binding Rossmann-like Domain"/>
    <property type="match status" value="1"/>
</dbReference>
<dbReference type="SUPFAM" id="SSF51735">
    <property type="entry name" value="NAD(P)-binding Rossmann-fold domains"/>
    <property type="match status" value="1"/>
</dbReference>
<keyword evidence="2" id="KW-1185">Reference proteome</keyword>
<name>A0A085WM27_9BACT</name>
<dbReference type="InterPro" id="IPR002347">
    <property type="entry name" value="SDR_fam"/>
</dbReference>
<proteinExistence type="predicted"/>
<organism evidence="1 2">
    <name type="scientific">Hyalangium minutum</name>
    <dbReference type="NCBI Taxonomy" id="394096"/>
    <lineage>
        <taxon>Bacteria</taxon>
        <taxon>Pseudomonadati</taxon>
        <taxon>Myxococcota</taxon>
        <taxon>Myxococcia</taxon>
        <taxon>Myxococcales</taxon>
        <taxon>Cystobacterineae</taxon>
        <taxon>Archangiaceae</taxon>
        <taxon>Hyalangium</taxon>
    </lineage>
</organism>
<evidence type="ECO:0000313" key="1">
    <source>
        <dbReference type="EMBL" id="KFE68740.1"/>
    </source>
</evidence>
<dbReference type="STRING" id="394096.DB31_7977"/>
<dbReference type="PANTHER" id="PTHR43431">
    <property type="entry name" value="OXIDOREDUCTASE, SHORT CHAIN DEHYDROGENASE/REDUCTASE FAMILY (AFU_ORTHOLOGUE AFUA_5G14000)"/>
    <property type="match status" value="1"/>
</dbReference>
<gene>
    <name evidence="1" type="ORF">DB31_7977</name>
</gene>
<dbReference type="InterPro" id="IPR036291">
    <property type="entry name" value="NAD(P)-bd_dom_sf"/>
</dbReference>
<dbReference type="AlphaFoldDB" id="A0A085WM27"/>
<dbReference type="PANTHER" id="PTHR43431:SF7">
    <property type="entry name" value="OXIDOREDUCTASE, SHORT CHAIN DEHYDROGENASE_REDUCTASE FAMILY (AFU_ORTHOLOGUE AFUA_5G14000)"/>
    <property type="match status" value="1"/>
</dbReference>
<reference evidence="1 2" key="1">
    <citation type="submission" date="2014-04" db="EMBL/GenBank/DDBJ databases">
        <title>Genome assembly of Hyalangium minutum DSM 14724.</title>
        <authorList>
            <person name="Sharma G."/>
            <person name="Subramanian S."/>
        </authorList>
    </citation>
    <scope>NUCLEOTIDE SEQUENCE [LARGE SCALE GENOMIC DNA]</scope>
    <source>
        <strain evidence="1 2">DSM 14724</strain>
    </source>
</reference>
<accession>A0A085WM27</accession>
<dbReference type="Pfam" id="PF00106">
    <property type="entry name" value="adh_short"/>
    <property type="match status" value="1"/>
</dbReference>
<evidence type="ECO:0008006" key="3">
    <source>
        <dbReference type="Google" id="ProtNLM"/>
    </source>
</evidence>